<evidence type="ECO:0000259" key="5">
    <source>
        <dbReference type="PROSITE" id="PS50011"/>
    </source>
</evidence>
<feature type="compositionally biased region" description="Low complexity" evidence="4">
    <location>
        <begin position="443"/>
        <end position="454"/>
    </location>
</feature>
<dbReference type="EMBL" id="KZ857379">
    <property type="protein sequence ID" value="RDX57043.1"/>
    <property type="molecule type" value="Genomic_DNA"/>
</dbReference>
<dbReference type="Gene3D" id="1.10.510.10">
    <property type="entry name" value="Transferase(Phosphotransferase) domain 1"/>
    <property type="match status" value="1"/>
</dbReference>
<dbReference type="OrthoDB" id="5979581at2759"/>
<evidence type="ECO:0000256" key="3">
    <source>
        <dbReference type="ARBA" id="ARBA00022840"/>
    </source>
</evidence>
<name>A0A371DWX5_9APHY</name>
<dbReference type="InterPro" id="IPR000719">
    <property type="entry name" value="Prot_kinase_dom"/>
</dbReference>
<dbReference type="SUPFAM" id="SSF56112">
    <property type="entry name" value="Protein kinase-like (PK-like)"/>
    <property type="match status" value="1"/>
</dbReference>
<dbReference type="Proteomes" id="UP000256964">
    <property type="component" value="Unassembled WGS sequence"/>
</dbReference>
<dbReference type="AlphaFoldDB" id="A0A371DWX5"/>
<keyword evidence="7" id="KW-1185">Reference proteome</keyword>
<reference evidence="6 7" key="1">
    <citation type="journal article" date="2018" name="Biotechnol. Biofuels">
        <title>Integrative visual omics of the white-rot fungus Polyporus brumalis exposes the biotechnological potential of its oxidative enzymes for delignifying raw plant biomass.</title>
        <authorList>
            <person name="Miyauchi S."/>
            <person name="Rancon A."/>
            <person name="Drula E."/>
            <person name="Hage H."/>
            <person name="Chaduli D."/>
            <person name="Favel A."/>
            <person name="Grisel S."/>
            <person name="Henrissat B."/>
            <person name="Herpoel-Gimbert I."/>
            <person name="Ruiz-Duenas F.J."/>
            <person name="Chevret D."/>
            <person name="Hainaut M."/>
            <person name="Lin J."/>
            <person name="Wang M."/>
            <person name="Pangilinan J."/>
            <person name="Lipzen A."/>
            <person name="Lesage-Meessen L."/>
            <person name="Navarro D."/>
            <person name="Riley R."/>
            <person name="Grigoriev I.V."/>
            <person name="Zhou S."/>
            <person name="Raouche S."/>
            <person name="Rosso M.N."/>
        </authorList>
    </citation>
    <scope>NUCLEOTIDE SEQUENCE [LARGE SCALE GENOMIC DNA]</scope>
    <source>
        <strain evidence="6 7">BRFM 1820</strain>
    </source>
</reference>
<evidence type="ECO:0000256" key="1">
    <source>
        <dbReference type="ARBA" id="ARBA00022527"/>
    </source>
</evidence>
<organism evidence="6 7">
    <name type="scientific">Lentinus brumalis</name>
    <dbReference type="NCBI Taxonomy" id="2498619"/>
    <lineage>
        <taxon>Eukaryota</taxon>
        <taxon>Fungi</taxon>
        <taxon>Dikarya</taxon>
        <taxon>Basidiomycota</taxon>
        <taxon>Agaricomycotina</taxon>
        <taxon>Agaricomycetes</taxon>
        <taxon>Polyporales</taxon>
        <taxon>Polyporaceae</taxon>
        <taxon>Lentinus</taxon>
    </lineage>
</organism>
<dbReference type="STRING" id="139420.A0A371DWX5"/>
<gene>
    <name evidence="6" type="ORF">OH76DRAFT_9626</name>
</gene>
<keyword evidence="1" id="KW-0808">Transferase</keyword>
<feature type="domain" description="Protein kinase" evidence="5">
    <location>
        <begin position="75"/>
        <end position="435"/>
    </location>
</feature>
<protein>
    <submittedName>
        <fullName evidence="6">Kinase-like protein</fullName>
    </submittedName>
</protein>
<keyword evidence="2" id="KW-0547">Nucleotide-binding</keyword>
<evidence type="ECO:0000256" key="2">
    <source>
        <dbReference type="ARBA" id="ARBA00022741"/>
    </source>
</evidence>
<dbReference type="GO" id="GO:0004674">
    <property type="term" value="F:protein serine/threonine kinase activity"/>
    <property type="evidence" value="ECO:0007669"/>
    <property type="project" value="UniProtKB-KW"/>
</dbReference>
<dbReference type="SMART" id="SM00220">
    <property type="entry name" value="S_TKc"/>
    <property type="match status" value="1"/>
</dbReference>
<evidence type="ECO:0000313" key="6">
    <source>
        <dbReference type="EMBL" id="RDX57043.1"/>
    </source>
</evidence>
<accession>A0A371DWX5</accession>
<evidence type="ECO:0000256" key="4">
    <source>
        <dbReference type="SAM" id="MobiDB-lite"/>
    </source>
</evidence>
<dbReference type="InterPro" id="IPR011009">
    <property type="entry name" value="Kinase-like_dom_sf"/>
</dbReference>
<evidence type="ECO:0000313" key="7">
    <source>
        <dbReference type="Proteomes" id="UP000256964"/>
    </source>
</evidence>
<dbReference type="GO" id="GO:0005524">
    <property type="term" value="F:ATP binding"/>
    <property type="evidence" value="ECO:0007669"/>
    <property type="project" value="UniProtKB-KW"/>
</dbReference>
<keyword evidence="3" id="KW-0067">ATP-binding</keyword>
<feature type="region of interest" description="Disordered" evidence="4">
    <location>
        <begin position="443"/>
        <end position="474"/>
    </location>
</feature>
<dbReference type="Gene3D" id="3.30.200.20">
    <property type="entry name" value="Phosphorylase Kinase, domain 1"/>
    <property type="match status" value="1"/>
</dbReference>
<feature type="compositionally biased region" description="Basic residues" evidence="4">
    <location>
        <begin position="465"/>
        <end position="474"/>
    </location>
</feature>
<keyword evidence="1" id="KW-0418">Kinase</keyword>
<keyword evidence="1" id="KW-0723">Serine/threonine-protein kinase</keyword>
<dbReference type="InterPro" id="IPR050117">
    <property type="entry name" value="MAPK"/>
</dbReference>
<dbReference type="PROSITE" id="PS50011">
    <property type="entry name" value="PROTEIN_KINASE_DOM"/>
    <property type="match status" value="1"/>
</dbReference>
<proteinExistence type="predicted"/>
<sequence length="474" mass="52353">MSTQPAAAEETAQEEEAIFYRSGWAGFVYHQIEEYHREPLLHYRPRYLHPVAVGDSIRPDSARCPNRPADAPTGYRILHKLGHGGEATVWLAQGVEASYRRLVSLKVYSAHCSSAAEREARALSTSMATSNAPWAKHVLFLLDSFIIQGPNGIHHVHITDVVLPIVDAPPLSAGTKKDLLRGVARGLAHLHRCGYIHGDVHIGNVGCTMPPSFASAPLWEAMRAMYRYEVMMVLPVDPTQSSATLPAYLLSPCALSNCYRDHVDKDPGWCPEARIFDLGNARQTADADNVVEDVRWACPPPEAAFAHYALGGREILPTTATDVWCLGAMMTIIFSGMPISQRTGKFRMLDYALLDGVLPPAWRQFWEADPKLGPITVTPTESAEEWRKLRQAFMQQNPDFDGTDLDCLTSLLRRMLALDSAARPSMEEVLADPWFADARLAAAGSDPGADADSATPLRFDDRRADHAHRKDHAT</sequence>
<dbReference type="PANTHER" id="PTHR24055">
    <property type="entry name" value="MITOGEN-ACTIVATED PROTEIN KINASE"/>
    <property type="match status" value="1"/>
</dbReference>